<dbReference type="EC" id="2.7.11.1" evidence="1"/>
<evidence type="ECO:0000313" key="11">
    <source>
        <dbReference type="EnsemblMetazoa" id="HelroP137336"/>
    </source>
</evidence>
<dbReference type="CTD" id="20196395"/>
<dbReference type="RefSeq" id="XP_009010138.1">
    <property type="nucleotide sequence ID" value="XM_009011890.1"/>
</dbReference>
<reference evidence="12" key="1">
    <citation type="submission" date="2012-12" db="EMBL/GenBank/DDBJ databases">
        <authorList>
            <person name="Hellsten U."/>
            <person name="Grimwood J."/>
            <person name="Chapman J.A."/>
            <person name="Shapiro H."/>
            <person name="Aerts A."/>
            <person name="Otillar R.P."/>
            <person name="Terry A.Y."/>
            <person name="Boore J.L."/>
            <person name="Simakov O."/>
            <person name="Marletaz F."/>
            <person name="Cho S.-J."/>
            <person name="Edsinger-Gonzales E."/>
            <person name="Havlak P."/>
            <person name="Kuo D.-H."/>
            <person name="Larsson T."/>
            <person name="Lv J."/>
            <person name="Arendt D."/>
            <person name="Savage R."/>
            <person name="Osoegawa K."/>
            <person name="de Jong P."/>
            <person name="Lindberg D.R."/>
            <person name="Seaver E.C."/>
            <person name="Weisblat D.A."/>
            <person name="Putnam N.H."/>
            <person name="Grigoriev I.V."/>
            <person name="Rokhsar D.S."/>
        </authorList>
    </citation>
    <scope>NUCLEOTIDE SEQUENCE</scope>
</reference>
<dbReference type="InParanoid" id="T1EIJ5"/>
<dbReference type="EMBL" id="AMQM01002496">
    <property type="status" value="NOT_ANNOTATED_CDS"/>
    <property type="molecule type" value="Genomic_DNA"/>
</dbReference>
<evidence type="ECO:0000256" key="2">
    <source>
        <dbReference type="ARBA" id="ARBA00022527"/>
    </source>
</evidence>
<evidence type="ECO:0000256" key="3">
    <source>
        <dbReference type="ARBA" id="ARBA00022679"/>
    </source>
</evidence>
<evidence type="ECO:0000256" key="8">
    <source>
        <dbReference type="ARBA" id="ARBA00048679"/>
    </source>
</evidence>
<dbReference type="Gene3D" id="3.30.310.80">
    <property type="entry name" value="Kinase associated domain 1, KA1"/>
    <property type="match status" value="1"/>
</dbReference>
<comment type="catalytic activity">
    <reaction evidence="7">
        <text>L-threonyl-[protein] + ATP = O-phospho-L-threonyl-[protein] + ADP + H(+)</text>
        <dbReference type="Rhea" id="RHEA:46608"/>
        <dbReference type="Rhea" id="RHEA-COMP:11060"/>
        <dbReference type="Rhea" id="RHEA-COMP:11605"/>
        <dbReference type="ChEBI" id="CHEBI:15378"/>
        <dbReference type="ChEBI" id="CHEBI:30013"/>
        <dbReference type="ChEBI" id="CHEBI:30616"/>
        <dbReference type="ChEBI" id="CHEBI:61977"/>
        <dbReference type="ChEBI" id="CHEBI:456216"/>
        <dbReference type="EC" id="2.7.11.1"/>
    </reaction>
</comment>
<dbReference type="OrthoDB" id="504170at2759"/>
<keyword evidence="5" id="KW-0418">Kinase</keyword>
<dbReference type="OMA" id="ANNCEHE"/>
<keyword evidence="6" id="KW-0067">ATP-binding</keyword>
<dbReference type="GO" id="GO:0004674">
    <property type="term" value="F:protein serine/threonine kinase activity"/>
    <property type="evidence" value="ECO:0007669"/>
    <property type="project" value="UniProtKB-KW"/>
</dbReference>
<sequence length="104" mass="11714">GGNTKPRSLRFTWNMKTTSSLHPDSIIEEIKRVLKANNCDFDQSEKYLLVCMHGDAATDSLVQWEMEVCKLPRLSLNGVRFKRISGTSIGFKNVASKIANELNL</sequence>
<keyword evidence="2" id="KW-0723">Serine/threonine-protein kinase</keyword>
<dbReference type="PROSITE" id="PS50032">
    <property type="entry name" value="KA1"/>
    <property type="match status" value="1"/>
</dbReference>
<dbReference type="EMBL" id="KB095812">
    <property type="protein sequence ID" value="ESO11650.1"/>
    <property type="molecule type" value="Genomic_DNA"/>
</dbReference>
<evidence type="ECO:0000256" key="4">
    <source>
        <dbReference type="ARBA" id="ARBA00022741"/>
    </source>
</evidence>
<dbReference type="GO" id="GO:0005524">
    <property type="term" value="F:ATP binding"/>
    <property type="evidence" value="ECO:0007669"/>
    <property type="project" value="UniProtKB-KW"/>
</dbReference>
<accession>T1EIJ5</accession>
<comment type="catalytic activity">
    <reaction evidence="8">
        <text>L-seryl-[protein] + ATP = O-phospho-L-seryl-[protein] + ADP + H(+)</text>
        <dbReference type="Rhea" id="RHEA:17989"/>
        <dbReference type="Rhea" id="RHEA-COMP:9863"/>
        <dbReference type="Rhea" id="RHEA-COMP:11604"/>
        <dbReference type="ChEBI" id="CHEBI:15378"/>
        <dbReference type="ChEBI" id="CHEBI:29999"/>
        <dbReference type="ChEBI" id="CHEBI:30616"/>
        <dbReference type="ChEBI" id="CHEBI:83421"/>
        <dbReference type="ChEBI" id="CHEBI:456216"/>
        <dbReference type="EC" id="2.7.11.1"/>
    </reaction>
</comment>
<protein>
    <recommendedName>
        <fullName evidence="1">non-specific serine/threonine protein kinase</fullName>
        <ecNumber evidence="1">2.7.11.1</ecNumber>
    </recommendedName>
</protein>
<name>T1EIJ5_HELRO</name>
<dbReference type="Pfam" id="PF02149">
    <property type="entry name" value="KA1"/>
    <property type="match status" value="1"/>
</dbReference>
<gene>
    <name evidence="11" type="primary">20196395</name>
    <name evidence="10" type="ORF">HELRODRAFT_137336</name>
</gene>
<dbReference type="EnsemblMetazoa" id="HelroT137336">
    <property type="protein sequence ID" value="HelroP137336"/>
    <property type="gene ID" value="HelroG137336"/>
</dbReference>
<organism evidence="11 12">
    <name type="scientific">Helobdella robusta</name>
    <name type="common">Californian leech</name>
    <dbReference type="NCBI Taxonomy" id="6412"/>
    <lineage>
        <taxon>Eukaryota</taxon>
        <taxon>Metazoa</taxon>
        <taxon>Spiralia</taxon>
        <taxon>Lophotrochozoa</taxon>
        <taxon>Annelida</taxon>
        <taxon>Clitellata</taxon>
        <taxon>Hirudinea</taxon>
        <taxon>Rhynchobdellida</taxon>
        <taxon>Glossiphoniidae</taxon>
        <taxon>Helobdella</taxon>
    </lineage>
</organism>
<keyword evidence="12" id="KW-1185">Reference proteome</keyword>
<proteinExistence type="predicted"/>
<dbReference type="FunFam" id="3.30.310.80:FF:000001">
    <property type="entry name" value="Non-specific serine/threonine protein kinase"/>
    <property type="match status" value="1"/>
</dbReference>
<dbReference type="SUPFAM" id="SSF103243">
    <property type="entry name" value="KA1-like"/>
    <property type="match status" value="1"/>
</dbReference>
<evidence type="ECO:0000313" key="12">
    <source>
        <dbReference type="Proteomes" id="UP000015101"/>
    </source>
</evidence>
<evidence type="ECO:0000259" key="9">
    <source>
        <dbReference type="PROSITE" id="PS50032"/>
    </source>
</evidence>
<dbReference type="HOGENOM" id="CLU_151477_0_0_1"/>
<reference evidence="11" key="3">
    <citation type="submission" date="2015-06" db="UniProtKB">
        <authorList>
            <consortium name="EnsemblMetazoa"/>
        </authorList>
    </citation>
    <scope>IDENTIFICATION</scope>
</reference>
<dbReference type="InterPro" id="IPR001772">
    <property type="entry name" value="KA1_dom"/>
</dbReference>
<dbReference type="STRING" id="6412.T1EIJ5"/>
<dbReference type="eggNOG" id="KOG0586">
    <property type="taxonomic scope" value="Eukaryota"/>
</dbReference>
<keyword evidence="3" id="KW-0808">Transferase</keyword>
<evidence type="ECO:0000256" key="1">
    <source>
        <dbReference type="ARBA" id="ARBA00012513"/>
    </source>
</evidence>
<dbReference type="AlphaFoldDB" id="T1EIJ5"/>
<evidence type="ECO:0000256" key="5">
    <source>
        <dbReference type="ARBA" id="ARBA00022777"/>
    </source>
</evidence>
<evidence type="ECO:0000256" key="7">
    <source>
        <dbReference type="ARBA" id="ARBA00047899"/>
    </source>
</evidence>
<evidence type="ECO:0000313" key="10">
    <source>
        <dbReference type="EMBL" id="ESO11650.1"/>
    </source>
</evidence>
<dbReference type="Proteomes" id="UP000015101">
    <property type="component" value="Unassembled WGS sequence"/>
</dbReference>
<feature type="domain" description="KA1" evidence="9">
    <location>
        <begin position="55"/>
        <end position="104"/>
    </location>
</feature>
<keyword evidence="4" id="KW-0547">Nucleotide-binding</keyword>
<dbReference type="KEGG" id="hro:HELRODRAFT_137336"/>
<dbReference type="GeneID" id="20196395"/>
<reference evidence="10 12" key="2">
    <citation type="journal article" date="2013" name="Nature">
        <title>Insights into bilaterian evolution from three spiralian genomes.</title>
        <authorList>
            <person name="Simakov O."/>
            <person name="Marletaz F."/>
            <person name="Cho S.J."/>
            <person name="Edsinger-Gonzales E."/>
            <person name="Havlak P."/>
            <person name="Hellsten U."/>
            <person name="Kuo D.H."/>
            <person name="Larsson T."/>
            <person name="Lv J."/>
            <person name="Arendt D."/>
            <person name="Savage R."/>
            <person name="Osoegawa K."/>
            <person name="de Jong P."/>
            <person name="Grimwood J."/>
            <person name="Chapman J.A."/>
            <person name="Shapiro H."/>
            <person name="Aerts A."/>
            <person name="Otillar R.P."/>
            <person name="Terry A.Y."/>
            <person name="Boore J.L."/>
            <person name="Grigoriev I.V."/>
            <person name="Lindberg D.R."/>
            <person name="Seaver E.C."/>
            <person name="Weisblat D.A."/>
            <person name="Putnam N.H."/>
            <person name="Rokhsar D.S."/>
        </authorList>
    </citation>
    <scope>NUCLEOTIDE SEQUENCE</scope>
</reference>
<dbReference type="InterPro" id="IPR028375">
    <property type="entry name" value="KA1/Ssp2_C"/>
</dbReference>
<evidence type="ECO:0000256" key="6">
    <source>
        <dbReference type="ARBA" id="ARBA00022840"/>
    </source>
</evidence>